<accession>A0A7R9MTR9</accession>
<sequence length="116" mass="13343">MANRRTTHQSYGNANGSNGQSGWDEMETENNQMIDGLRNKVGALKSLTLDMGEEIKDQNLFLKDMDHTFDSSWGLLSSSVNRVKRIATSGQNRHILYLFLFAFFVFFIIYVIMKLR</sequence>
<dbReference type="AlphaFoldDB" id="A0A7R9MTR9"/>
<evidence type="ECO:0000313" key="12">
    <source>
        <dbReference type="EMBL" id="CAD7665148.1"/>
    </source>
</evidence>
<dbReference type="InterPro" id="IPR000727">
    <property type="entry name" value="T_SNARE_dom"/>
</dbReference>
<evidence type="ECO:0000256" key="9">
    <source>
        <dbReference type="SAM" id="MobiDB-lite"/>
    </source>
</evidence>
<dbReference type="PROSITE" id="PS50192">
    <property type="entry name" value="T_SNARE"/>
    <property type="match status" value="1"/>
</dbReference>
<dbReference type="CDD" id="cd15853">
    <property type="entry name" value="SNARE_Bet1"/>
    <property type="match status" value="1"/>
</dbReference>
<evidence type="ECO:0000256" key="10">
    <source>
        <dbReference type="SAM" id="Phobius"/>
    </source>
</evidence>
<evidence type="ECO:0000256" key="5">
    <source>
        <dbReference type="ARBA" id="ARBA00022989"/>
    </source>
</evidence>
<proteinExistence type="predicted"/>
<keyword evidence="6" id="KW-0333">Golgi apparatus</keyword>
<dbReference type="PANTHER" id="PTHR12791">
    <property type="entry name" value="GOLGI SNARE BET1-RELATED"/>
    <property type="match status" value="1"/>
</dbReference>
<dbReference type="OrthoDB" id="261831at2759"/>
<reference evidence="12" key="1">
    <citation type="submission" date="2020-11" db="EMBL/GenBank/DDBJ databases">
        <authorList>
            <person name="Tran Van P."/>
        </authorList>
    </citation>
    <scope>NUCLEOTIDE SEQUENCE</scope>
</reference>
<protein>
    <recommendedName>
        <fullName evidence="11">t-SNARE coiled-coil homology domain-containing protein</fullName>
    </recommendedName>
</protein>
<feature type="region of interest" description="Disordered" evidence="9">
    <location>
        <begin position="1"/>
        <end position="25"/>
    </location>
</feature>
<evidence type="ECO:0000256" key="2">
    <source>
        <dbReference type="ARBA" id="ARBA00022448"/>
    </source>
</evidence>
<keyword evidence="7 10" id="KW-0472">Membrane</keyword>
<dbReference type="EMBL" id="OC958532">
    <property type="protein sequence ID" value="CAD7665148.1"/>
    <property type="molecule type" value="Genomic_DNA"/>
</dbReference>
<keyword evidence="2" id="KW-0813">Transport</keyword>
<dbReference type="GO" id="GO:0015031">
    <property type="term" value="P:protein transport"/>
    <property type="evidence" value="ECO:0007669"/>
    <property type="project" value="UniProtKB-KW"/>
</dbReference>
<evidence type="ECO:0000313" key="13">
    <source>
        <dbReference type="Proteomes" id="UP000728032"/>
    </source>
</evidence>
<evidence type="ECO:0000256" key="7">
    <source>
        <dbReference type="ARBA" id="ARBA00023136"/>
    </source>
</evidence>
<gene>
    <name evidence="12" type="ORF">ONB1V03_LOCUS21706</name>
</gene>
<feature type="transmembrane region" description="Helical" evidence="10">
    <location>
        <begin position="95"/>
        <end position="113"/>
    </location>
</feature>
<name>A0A7R9MTR9_9ACAR</name>
<comment type="subcellular location">
    <subcellularLocation>
        <location evidence="8">Endomembrane system</location>
        <topology evidence="8">Single-pass type IV membrane protein</topology>
    </subcellularLocation>
    <subcellularLocation>
        <location evidence="1">Golgi apparatus membrane</location>
    </subcellularLocation>
</comment>
<keyword evidence="3 10" id="KW-0812">Transmembrane</keyword>
<feature type="compositionally biased region" description="Polar residues" evidence="9">
    <location>
        <begin position="8"/>
        <end position="21"/>
    </location>
</feature>
<keyword evidence="4" id="KW-0653">Protein transport</keyword>
<evidence type="ECO:0000256" key="6">
    <source>
        <dbReference type="ARBA" id="ARBA00023034"/>
    </source>
</evidence>
<dbReference type="Proteomes" id="UP000728032">
    <property type="component" value="Unassembled WGS sequence"/>
</dbReference>
<evidence type="ECO:0000256" key="8">
    <source>
        <dbReference type="ARBA" id="ARBA00046280"/>
    </source>
</evidence>
<dbReference type="EMBL" id="CAJPVJ010043707">
    <property type="protein sequence ID" value="CAG2182285.1"/>
    <property type="molecule type" value="Genomic_DNA"/>
</dbReference>
<evidence type="ECO:0000256" key="1">
    <source>
        <dbReference type="ARBA" id="ARBA00004394"/>
    </source>
</evidence>
<dbReference type="Gene3D" id="1.20.5.110">
    <property type="match status" value="1"/>
</dbReference>
<evidence type="ECO:0000256" key="3">
    <source>
        <dbReference type="ARBA" id="ARBA00022692"/>
    </source>
</evidence>
<dbReference type="InterPro" id="IPR039899">
    <property type="entry name" value="BET1_SNARE"/>
</dbReference>
<feature type="domain" description="T-SNARE coiled-coil homology" evidence="11">
    <location>
        <begin position="24"/>
        <end position="86"/>
    </location>
</feature>
<evidence type="ECO:0000259" key="11">
    <source>
        <dbReference type="PROSITE" id="PS50192"/>
    </source>
</evidence>
<dbReference type="GO" id="GO:0000139">
    <property type="term" value="C:Golgi membrane"/>
    <property type="evidence" value="ECO:0007669"/>
    <property type="project" value="UniProtKB-SubCell"/>
</dbReference>
<keyword evidence="5 10" id="KW-1133">Transmembrane helix</keyword>
<organism evidence="12">
    <name type="scientific">Oppiella nova</name>
    <dbReference type="NCBI Taxonomy" id="334625"/>
    <lineage>
        <taxon>Eukaryota</taxon>
        <taxon>Metazoa</taxon>
        <taxon>Ecdysozoa</taxon>
        <taxon>Arthropoda</taxon>
        <taxon>Chelicerata</taxon>
        <taxon>Arachnida</taxon>
        <taxon>Acari</taxon>
        <taxon>Acariformes</taxon>
        <taxon>Sarcoptiformes</taxon>
        <taxon>Oribatida</taxon>
        <taxon>Brachypylina</taxon>
        <taxon>Oppioidea</taxon>
        <taxon>Oppiidae</taxon>
        <taxon>Oppiella</taxon>
    </lineage>
</organism>
<keyword evidence="13" id="KW-1185">Reference proteome</keyword>
<dbReference type="SUPFAM" id="SSF58038">
    <property type="entry name" value="SNARE fusion complex"/>
    <property type="match status" value="1"/>
</dbReference>
<evidence type="ECO:0000256" key="4">
    <source>
        <dbReference type="ARBA" id="ARBA00022927"/>
    </source>
</evidence>
<dbReference type="SMART" id="SM00397">
    <property type="entry name" value="t_SNARE"/>
    <property type="match status" value="1"/>
</dbReference>